<dbReference type="Pfam" id="PF08386">
    <property type="entry name" value="Abhydrolase_4"/>
    <property type="match status" value="1"/>
</dbReference>
<dbReference type="Gene3D" id="3.40.50.1820">
    <property type="entry name" value="alpha/beta hydrolase"/>
    <property type="match status" value="1"/>
</dbReference>
<organism evidence="5 6">
    <name type="scientific">Paractinoplanes durhamensis</name>
    <dbReference type="NCBI Taxonomy" id="113563"/>
    <lineage>
        <taxon>Bacteria</taxon>
        <taxon>Bacillati</taxon>
        <taxon>Actinomycetota</taxon>
        <taxon>Actinomycetes</taxon>
        <taxon>Micromonosporales</taxon>
        <taxon>Micromonosporaceae</taxon>
        <taxon>Paractinoplanes</taxon>
    </lineage>
</organism>
<proteinExistence type="inferred from homology"/>
<dbReference type="InterPro" id="IPR029058">
    <property type="entry name" value="AB_hydrolase_fold"/>
</dbReference>
<dbReference type="InterPro" id="IPR051601">
    <property type="entry name" value="Serine_prot/Carboxylest_S33"/>
</dbReference>
<comment type="similarity">
    <text evidence="1">Belongs to the peptidase S33 family.</text>
</comment>
<evidence type="ECO:0000256" key="1">
    <source>
        <dbReference type="ARBA" id="ARBA00010088"/>
    </source>
</evidence>
<dbReference type="PANTHER" id="PTHR43248">
    <property type="entry name" value="2-SUCCINYL-6-HYDROXY-2,4-CYCLOHEXADIENE-1-CARBOXYLATE SYNTHASE"/>
    <property type="match status" value="1"/>
</dbReference>
<name>A0ABQ3Z9C8_9ACTN</name>
<comment type="caution">
    <text evidence="5">The sequence shown here is derived from an EMBL/GenBank/DDBJ whole genome shotgun (WGS) entry which is preliminary data.</text>
</comment>
<dbReference type="EMBL" id="BOML01000062">
    <property type="protein sequence ID" value="GIE06422.1"/>
    <property type="molecule type" value="Genomic_DNA"/>
</dbReference>
<protein>
    <submittedName>
        <fullName evidence="5">Peptidase</fullName>
    </submittedName>
</protein>
<dbReference type="SUPFAM" id="SSF53474">
    <property type="entry name" value="alpha/beta-Hydrolases"/>
    <property type="match status" value="1"/>
</dbReference>
<evidence type="ECO:0000313" key="6">
    <source>
        <dbReference type="Proteomes" id="UP000637628"/>
    </source>
</evidence>
<dbReference type="Proteomes" id="UP000637628">
    <property type="component" value="Unassembled WGS sequence"/>
</dbReference>
<reference evidence="5 6" key="1">
    <citation type="submission" date="2021-01" db="EMBL/GenBank/DDBJ databases">
        <title>Whole genome shotgun sequence of Actinoplanes durhamensis NBRC 14914.</title>
        <authorList>
            <person name="Komaki H."/>
            <person name="Tamura T."/>
        </authorList>
    </citation>
    <scope>NUCLEOTIDE SEQUENCE [LARGE SCALE GENOMIC DNA]</scope>
    <source>
        <strain evidence="5 6">NBRC 14914</strain>
    </source>
</reference>
<feature type="domain" description="Peptidase S33 tripeptidyl aminopeptidase-like C-terminal" evidence="4">
    <location>
        <begin position="355"/>
        <end position="451"/>
    </location>
</feature>
<dbReference type="InterPro" id="IPR013595">
    <property type="entry name" value="Pept_S33_TAP-like_C"/>
</dbReference>
<evidence type="ECO:0000256" key="2">
    <source>
        <dbReference type="ARBA" id="ARBA00022729"/>
    </source>
</evidence>
<sequence>MPSPTIAWKVCPENAKVQCGTMKVPVDWANPAGPATTLTIARRPATDPAHRIGALLVNPGGPGGSAVDFTFDATGFFGEQVRKQFDIVGMDPRGVGRSSPVLCSQDLVDEKPSPLVETPTQYAALMDYNRRLAADCASRTGPVFAHVDTASVVRDVDAVRVALGEEKISFYGASYGSLIGEQYAESFPARLRALVLDGVMDHSANIGVFLVQETDAAQDSFREFVAWCARDTRCVLRGQNIYQLWAGLMARARAGTLQNPTDPPEKLTPAGLSAAAFAAFYEPQWYSFAYYLKDAAGLKPKVRRPDPVQVDIVDHSFPAVICSDWHMPINGFPDLHRRLTILAGRAPQMLASPLALAATVGCLGWPNFPPNPQHRFVAPPGLPPVLLIGSRHDPATAYAWAQRMTQQFGPAGNLLTYEGWGHVVYNRSPCVAANADKYLISLVRPAAGATCPPVEPQPFGVG</sequence>
<evidence type="ECO:0000256" key="3">
    <source>
        <dbReference type="ARBA" id="ARBA00022801"/>
    </source>
</evidence>
<keyword evidence="2" id="KW-0732">Signal</keyword>
<evidence type="ECO:0000259" key="4">
    <source>
        <dbReference type="Pfam" id="PF08386"/>
    </source>
</evidence>
<gene>
    <name evidence="5" type="ORF">Adu01nite_77720</name>
</gene>
<keyword evidence="3" id="KW-0378">Hydrolase</keyword>
<evidence type="ECO:0000313" key="5">
    <source>
        <dbReference type="EMBL" id="GIE06422.1"/>
    </source>
</evidence>
<dbReference type="PANTHER" id="PTHR43248:SF29">
    <property type="entry name" value="TRIPEPTIDYL AMINOPEPTIDASE"/>
    <property type="match status" value="1"/>
</dbReference>
<keyword evidence="6" id="KW-1185">Reference proteome</keyword>
<accession>A0ABQ3Z9C8</accession>